<evidence type="ECO:0000313" key="9">
    <source>
        <dbReference type="Proteomes" id="UP000290682"/>
    </source>
</evidence>
<comment type="similarity">
    <text evidence="2 6">Belongs to the Nudix hydrolase family. NudJ subfamily.</text>
</comment>
<dbReference type="Gene3D" id="3.90.79.10">
    <property type="entry name" value="Nucleoside Triphosphate Pyrophosphohydrolase"/>
    <property type="match status" value="1"/>
</dbReference>
<organism evidence="8 9">
    <name type="scientific">Crenobacter cavernae</name>
    <dbReference type="NCBI Taxonomy" id="2290923"/>
    <lineage>
        <taxon>Bacteria</taxon>
        <taxon>Pseudomonadati</taxon>
        <taxon>Pseudomonadota</taxon>
        <taxon>Betaproteobacteria</taxon>
        <taxon>Neisseriales</taxon>
        <taxon>Neisseriaceae</taxon>
        <taxon>Crenobacter</taxon>
    </lineage>
</organism>
<comment type="cofactor">
    <cofactor evidence="1 6">
        <name>Mg(2+)</name>
        <dbReference type="ChEBI" id="CHEBI:18420"/>
    </cofactor>
</comment>
<dbReference type="EMBL" id="REGR01000001">
    <property type="protein sequence ID" value="RXZ45452.1"/>
    <property type="molecule type" value="Genomic_DNA"/>
</dbReference>
<keyword evidence="5 6" id="KW-0378">Hydrolase</keyword>
<proteinExistence type="inferred from homology"/>
<dbReference type="InterPro" id="IPR020084">
    <property type="entry name" value="NUDIX_hydrolase_CS"/>
</dbReference>
<evidence type="ECO:0000256" key="1">
    <source>
        <dbReference type="ARBA" id="ARBA00001946"/>
    </source>
</evidence>
<evidence type="ECO:0000256" key="5">
    <source>
        <dbReference type="ARBA" id="ARBA00022801"/>
    </source>
</evidence>
<protein>
    <recommendedName>
        <fullName evidence="4 6">Phosphatase NudJ</fullName>
        <ecNumber evidence="6">3.6.1.-</ecNumber>
    </recommendedName>
</protein>
<dbReference type="SUPFAM" id="SSF55811">
    <property type="entry name" value="Nudix"/>
    <property type="match status" value="1"/>
</dbReference>
<dbReference type="InterPro" id="IPR015797">
    <property type="entry name" value="NUDIX_hydrolase-like_dom_sf"/>
</dbReference>
<gene>
    <name evidence="6" type="primary">nudJ</name>
    <name evidence="8" type="ORF">EBB06_01165</name>
</gene>
<evidence type="ECO:0000256" key="2">
    <source>
        <dbReference type="ARBA" id="ARBA00007608"/>
    </source>
</evidence>
<comment type="subunit">
    <text evidence="3 6">Monomer.</text>
</comment>
<dbReference type="PROSITE" id="PS00893">
    <property type="entry name" value="NUDIX_BOX"/>
    <property type="match status" value="1"/>
</dbReference>
<feature type="domain" description="Nudix hydrolase" evidence="7">
    <location>
        <begin position="4"/>
        <end position="133"/>
    </location>
</feature>
<comment type="caution">
    <text evidence="8">The sequence shown here is derived from an EMBL/GenBank/DDBJ whole genome shotgun (WGS) entry which is preliminary data.</text>
</comment>
<dbReference type="PANTHER" id="PTHR43736:SF1">
    <property type="entry name" value="DIHYDRONEOPTERIN TRIPHOSPHATE DIPHOSPHATASE"/>
    <property type="match status" value="1"/>
</dbReference>
<dbReference type="PANTHER" id="PTHR43736">
    <property type="entry name" value="ADP-RIBOSE PYROPHOSPHATASE"/>
    <property type="match status" value="1"/>
</dbReference>
<dbReference type="InterPro" id="IPR000086">
    <property type="entry name" value="NUDIX_hydrolase_dom"/>
</dbReference>
<dbReference type="CDD" id="cd03675">
    <property type="entry name" value="NUDIX_Hydrolase"/>
    <property type="match status" value="1"/>
</dbReference>
<dbReference type="GO" id="GO:0016787">
    <property type="term" value="F:hydrolase activity"/>
    <property type="evidence" value="ECO:0007669"/>
    <property type="project" value="UniProtKB-KW"/>
</dbReference>
<dbReference type="EC" id="3.6.1.-" evidence="6"/>
<dbReference type="PROSITE" id="PS51462">
    <property type="entry name" value="NUDIX"/>
    <property type="match status" value="1"/>
</dbReference>
<evidence type="ECO:0000256" key="6">
    <source>
        <dbReference type="RuleBase" id="RU364043"/>
    </source>
</evidence>
<reference evidence="8 9" key="1">
    <citation type="submission" date="2018-10" db="EMBL/GenBank/DDBJ databases">
        <title>Draft genome of Fastidiocella sp. strain 375T, a bacterium isolated from a karstic cave dripping water.</title>
        <authorList>
            <person name="Coelho C."/>
            <person name="Verissimo A."/>
            <person name="Tiago I."/>
        </authorList>
    </citation>
    <scope>NUCLEOTIDE SEQUENCE [LARGE SCALE GENOMIC DNA]</scope>
    <source>
        <strain evidence="8 9">CAVE-375</strain>
    </source>
</reference>
<dbReference type="Proteomes" id="UP000290682">
    <property type="component" value="Unassembled WGS sequence"/>
</dbReference>
<dbReference type="Pfam" id="PF00293">
    <property type="entry name" value="NUDIX"/>
    <property type="match status" value="1"/>
</dbReference>
<keyword evidence="6" id="KW-0460">Magnesium</keyword>
<dbReference type="InterPro" id="IPR033713">
    <property type="entry name" value="NudJ"/>
</dbReference>
<evidence type="ECO:0000313" key="8">
    <source>
        <dbReference type="EMBL" id="RXZ45452.1"/>
    </source>
</evidence>
<evidence type="ECO:0000259" key="7">
    <source>
        <dbReference type="PROSITE" id="PS51462"/>
    </source>
</evidence>
<evidence type="ECO:0000256" key="3">
    <source>
        <dbReference type="ARBA" id="ARBA00011245"/>
    </source>
</evidence>
<sequence>MSRQWKANVTVAAVIERDGLFLVVEEDTADGRCFNQPAGHLEHGESLSDAVIREVLEETGHHFAPEGLVGIYMADKDHSDVTYLRFAFYGRVTGFEPARELDAGIVAARWLPAEEILALSDAHRSPLVSRCLEDYLAGRRYGLDLLYRHEDRA</sequence>
<dbReference type="RefSeq" id="WP_129210729.1">
    <property type="nucleotide sequence ID" value="NZ_REGR01000001.1"/>
</dbReference>
<keyword evidence="9" id="KW-1185">Reference proteome</keyword>
<name>A0ABY0FIS4_9NEIS</name>
<evidence type="ECO:0000256" key="4">
    <source>
        <dbReference type="ARBA" id="ARBA00015552"/>
    </source>
</evidence>
<accession>A0ABY0FIS4</accession>